<evidence type="ECO:0000256" key="6">
    <source>
        <dbReference type="ARBA" id="ARBA00023136"/>
    </source>
</evidence>
<protein>
    <recommendedName>
        <fullName evidence="11">Probable G-protein coupled receptor 19</fullName>
    </recommendedName>
</protein>
<dbReference type="AlphaFoldDB" id="A0A7K4QR91"/>
<feature type="transmembrane region" description="Helical" evidence="13">
    <location>
        <begin position="141"/>
        <end position="160"/>
    </location>
</feature>
<evidence type="ECO:0000256" key="2">
    <source>
        <dbReference type="ARBA" id="ARBA00022475"/>
    </source>
</evidence>
<dbReference type="Gene3D" id="1.20.1070.10">
    <property type="entry name" value="Rhodopsin 7-helix transmembrane proteins"/>
    <property type="match status" value="1"/>
</dbReference>
<evidence type="ECO:0000256" key="1">
    <source>
        <dbReference type="ARBA" id="ARBA00004651"/>
    </source>
</evidence>
<dbReference type="Proteomes" id="UP000556200">
    <property type="component" value="Unassembled WGS sequence"/>
</dbReference>
<sequence length="371" mass="42052">FAQSMDNSSGPFLLPALLLLLQNTSNPDPSIPPAGYEMTQSPLTGPGSGRNHTLLDYGLRPGEMAVASVVWGVLWLVSVLGNSLLCLVMPRSRKTQSPNYFVVSMACADLLTSVVSAPFLLLQLTSGRWMLGNGMCKLVRYVQYLTPGVQIYVLFSIGVARCYTLIRPLSFKLSKEKAKKIILACWLCGALFASPTYFLYDTDSDHHCNFFLPDSRQGVDSSIVHLPVLLFLIPSLFTVLCYEKLFTYIWRKGTEVTAGRRTMNLISRRKVKNVKMFFIFNLVFLLSWLPFYMVQLWHPQETDYRKSSLVFLAVTWISFSSSASKPILFYICNANFRRGMKETCCMFARKYQRSNIFTITTSYGTIRKNHV</sequence>
<reference evidence="16 17" key="1">
    <citation type="submission" date="2019-09" db="EMBL/GenBank/DDBJ databases">
        <title>Bird 10,000 Genomes (B10K) Project - Family phase.</title>
        <authorList>
            <person name="Zhang G."/>
        </authorList>
    </citation>
    <scope>NUCLEOTIDE SEQUENCE [LARGE SCALE GENOMIC DNA]</scope>
    <source>
        <strain evidence="16">B10K-DU-004-15</strain>
        <tissue evidence="16">Mixed tissue sample</tissue>
    </source>
</reference>
<name>A0A7K4QR91_9TYRA</name>
<accession>A0A7K4QR91</accession>
<dbReference type="Pfam" id="PF00001">
    <property type="entry name" value="7tm_1"/>
    <property type="match status" value="1"/>
</dbReference>
<evidence type="ECO:0000256" key="13">
    <source>
        <dbReference type="SAM" id="Phobius"/>
    </source>
</evidence>
<evidence type="ECO:0000313" key="17">
    <source>
        <dbReference type="Proteomes" id="UP000556200"/>
    </source>
</evidence>
<dbReference type="PANTHER" id="PTHR24241:SF182">
    <property type="entry name" value="G PROTEIN-COUPLED RECEPTOR 19"/>
    <property type="match status" value="1"/>
</dbReference>
<feature type="transmembrane region" description="Helical" evidence="13">
    <location>
        <begin position="181"/>
        <end position="200"/>
    </location>
</feature>
<evidence type="ECO:0000256" key="12">
    <source>
        <dbReference type="ARBA" id="ARBA00093282"/>
    </source>
</evidence>
<evidence type="ECO:0000256" key="11">
    <source>
        <dbReference type="ARBA" id="ARBA00067939"/>
    </source>
</evidence>
<comment type="caution">
    <text evidence="16">The sequence shown here is derived from an EMBL/GenBank/DDBJ whole genome shotgun (WGS) entry which is preliminary data.</text>
</comment>
<dbReference type="FunFam" id="1.20.1070.10:FF:000165">
    <property type="entry name" value="Probable G-protein coupled receptor 19"/>
    <property type="match status" value="1"/>
</dbReference>
<dbReference type="InterPro" id="IPR000276">
    <property type="entry name" value="GPCR_Rhodpsn"/>
</dbReference>
<evidence type="ECO:0000256" key="9">
    <source>
        <dbReference type="ARBA" id="ARBA00023180"/>
    </source>
</evidence>
<comment type="function">
    <text evidence="12">G-protein coupled receptor that plays a role in the regulation of circadian rhythms and energy metabolism. Participates in maintaining proper circadian gene expression in the suprachiasmatic nucleus (SCN), the locus of the master circadian clock in the brain. May function as a coordinator of aging-associated metabolic dysfunction, stress response, DNA integrity management, and eventual senescence. Upon binding to adropin, modulates mitochondrial energy metabolism via the p44/42-PDK4 signaling pathway, influencing pyruvate dehydrogenase activity.</text>
</comment>
<proteinExistence type="predicted"/>
<evidence type="ECO:0000256" key="4">
    <source>
        <dbReference type="ARBA" id="ARBA00022989"/>
    </source>
</evidence>
<dbReference type="GO" id="GO:0005929">
    <property type="term" value="C:cilium"/>
    <property type="evidence" value="ECO:0007669"/>
    <property type="project" value="UniProtKB-ARBA"/>
</dbReference>
<evidence type="ECO:0000256" key="14">
    <source>
        <dbReference type="SAM" id="SignalP"/>
    </source>
</evidence>
<keyword evidence="2" id="KW-1003">Cell membrane</keyword>
<feature type="non-terminal residue" evidence="16">
    <location>
        <position position="371"/>
    </location>
</feature>
<dbReference type="SUPFAM" id="SSF81321">
    <property type="entry name" value="Family A G protein-coupled receptor-like"/>
    <property type="match status" value="1"/>
</dbReference>
<feature type="non-terminal residue" evidence="16">
    <location>
        <position position="1"/>
    </location>
</feature>
<keyword evidence="7" id="KW-1015">Disulfide bond</keyword>
<comment type="subcellular location">
    <subcellularLocation>
        <location evidence="1">Cell membrane</location>
        <topology evidence="1">Multi-pass membrane protein</topology>
    </subcellularLocation>
</comment>
<evidence type="ECO:0000259" key="15">
    <source>
        <dbReference type="PROSITE" id="PS50262"/>
    </source>
</evidence>
<evidence type="ECO:0000313" key="16">
    <source>
        <dbReference type="EMBL" id="NWQ63593.1"/>
    </source>
</evidence>
<keyword evidence="5" id="KW-0297">G-protein coupled receptor</keyword>
<feature type="chain" id="PRO_5029704660" description="Probable G-protein coupled receptor 19" evidence="14">
    <location>
        <begin position="28"/>
        <end position="371"/>
    </location>
</feature>
<keyword evidence="17" id="KW-1185">Reference proteome</keyword>
<dbReference type="PANTHER" id="PTHR24241">
    <property type="entry name" value="NEUROPEPTIDE RECEPTOR-RELATED G-PROTEIN COUPLED RECEPTOR"/>
    <property type="match status" value="1"/>
</dbReference>
<dbReference type="GO" id="GO:0004930">
    <property type="term" value="F:G protein-coupled receptor activity"/>
    <property type="evidence" value="ECO:0007669"/>
    <property type="project" value="UniProtKB-KW"/>
</dbReference>
<feature type="domain" description="G-protein coupled receptors family 1 profile" evidence="15">
    <location>
        <begin position="81"/>
        <end position="329"/>
    </location>
</feature>
<keyword evidence="8" id="KW-0675">Receptor</keyword>
<dbReference type="PROSITE" id="PS50262">
    <property type="entry name" value="G_PROTEIN_RECEP_F1_2"/>
    <property type="match status" value="1"/>
</dbReference>
<keyword evidence="4 13" id="KW-1133">Transmembrane helix</keyword>
<feature type="signal peptide" evidence="14">
    <location>
        <begin position="1"/>
        <end position="27"/>
    </location>
</feature>
<dbReference type="EMBL" id="VYZA01000148">
    <property type="protein sequence ID" value="NWQ63593.1"/>
    <property type="molecule type" value="Genomic_DNA"/>
</dbReference>
<dbReference type="GO" id="GO:0005886">
    <property type="term" value="C:plasma membrane"/>
    <property type="evidence" value="ECO:0007669"/>
    <property type="project" value="UniProtKB-SubCell"/>
</dbReference>
<keyword evidence="6 13" id="KW-0472">Membrane</keyword>
<feature type="transmembrane region" description="Helical" evidence="13">
    <location>
        <begin position="64"/>
        <end position="88"/>
    </location>
</feature>
<feature type="transmembrane region" description="Helical" evidence="13">
    <location>
        <begin position="309"/>
        <end position="331"/>
    </location>
</feature>
<dbReference type="PRINTS" id="PR00237">
    <property type="entry name" value="GPCRRHODOPSN"/>
</dbReference>
<evidence type="ECO:0000256" key="7">
    <source>
        <dbReference type="ARBA" id="ARBA00023157"/>
    </source>
</evidence>
<evidence type="ECO:0000256" key="3">
    <source>
        <dbReference type="ARBA" id="ARBA00022692"/>
    </source>
</evidence>
<feature type="transmembrane region" description="Helical" evidence="13">
    <location>
        <begin position="277"/>
        <end position="297"/>
    </location>
</feature>
<feature type="transmembrane region" description="Helical" evidence="13">
    <location>
        <begin position="100"/>
        <end position="121"/>
    </location>
</feature>
<organism evidence="16 17">
    <name type="scientific">Neopipo cinnamomea</name>
    <dbReference type="NCBI Taxonomy" id="456388"/>
    <lineage>
        <taxon>Eukaryota</taxon>
        <taxon>Metazoa</taxon>
        <taxon>Chordata</taxon>
        <taxon>Craniata</taxon>
        <taxon>Vertebrata</taxon>
        <taxon>Euteleostomi</taxon>
        <taxon>Archelosauria</taxon>
        <taxon>Archosauria</taxon>
        <taxon>Dinosauria</taxon>
        <taxon>Saurischia</taxon>
        <taxon>Theropoda</taxon>
        <taxon>Coelurosauria</taxon>
        <taxon>Aves</taxon>
        <taxon>Neognathae</taxon>
        <taxon>Neoaves</taxon>
        <taxon>Telluraves</taxon>
        <taxon>Australaves</taxon>
        <taxon>Passeriformes</taxon>
        <taxon>Tyrannidae</taxon>
        <taxon>Neopipo</taxon>
    </lineage>
</organism>
<evidence type="ECO:0000256" key="5">
    <source>
        <dbReference type="ARBA" id="ARBA00023040"/>
    </source>
</evidence>
<feature type="transmembrane region" description="Helical" evidence="13">
    <location>
        <begin position="223"/>
        <end position="242"/>
    </location>
</feature>
<dbReference type="GO" id="GO:0032870">
    <property type="term" value="P:cellular response to hormone stimulus"/>
    <property type="evidence" value="ECO:0007669"/>
    <property type="project" value="TreeGrafter"/>
</dbReference>
<dbReference type="GO" id="GO:0042277">
    <property type="term" value="F:peptide binding"/>
    <property type="evidence" value="ECO:0007669"/>
    <property type="project" value="TreeGrafter"/>
</dbReference>
<evidence type="ECO:0000256" key="8">
    <source>
        <dbReference type="ARBA" id="ARBA00023170"/>
    </source>
</evidence>
<keyword evidence="10" id="KW-0807">Transducer</keyword>
<evidence type="ECO:0000256" key="10">
    <source>
        <dbReference type="ARBA" id="ARBA00023224"/>
    </source>
</evidence>
<gene>
    <name evidence="16" type="primary">Gpr19_0</name>
    <name evidence="16" type="ORF">NEOCIN_R03615</name>
</gene>
<keyword evidence="9" id="KW-0325">Glycoprotein</keyword>
<dbReference type="InterPro" id="IPR017452">
    <property type="entry name" value="GPCR_Rhodpsn_7TM"/>
</dbReference>
<keyword evidence="3 13" id="KW-0812">Transmembrane</keyword>
<keyword evidence="14" id="KW-0732">Signal</keyword>